<evidence type="ECO:0000256" key="5">
    <source>
        <dbReference type="ARBA" id="ARBA00023136"/>
    </source>
</evidence>
<reference evidence="8" key="1">
    <citation type="journal article" date="2019" name="Int. J. Syst. Evol. Microbiol.">
        <title>The Global Catalogue of Microorganisms (GCM) 10K type strain sequencing project: providing services to taxonomists for standard genome sequencing and annotation.</title>
        <authorList>
            <consortium name="The Broad Institute Genomics Platform"/>
            <consortium name="The Broad Institute Genome Sequencing Center for Infectious Disease"/>
            <person name="Wu L."/>
            <person name="Ma J."/>
        </authorList>
    </citation>
    <scope>NUCLEOTIDE SEQUENCE [LARGE SCALE GENOMIC DNA]</scope>
    <source>
        <strain evidence="8">CCM 8947</strain>
    </source>
</reference>
<dbReference type="PIRSF" id="PIRSF006060">
    <property type="entry name" value="AA_transporter"/>
    <property type="match status" value="1"/>
</dbReference>
<proteinExistence type="predicted"/>
<accession>A0ABW4CSU9</accession>
<feature type="transmembrane region" description="Helical" evidence="6">
    <location>
        <begin position="160"/>
        <end position="178"/>
    </location>
</feature>
<feature type="transmembrane region" description="Helical" evidence="6">
    <location>
        <begin position="347"/>
        <end position="368"/>
    </location>
</feature>
<feature type="transmembrane region" description="Helical" evidence="6">
    <location>
        <begin position="46"/>
        <end position="68"/>
    </location>
</feature>
<feature type="transmembrane region" description="Helical" evidence="6">
    <location>
        <begin position="12"/>
        <end position="34"/>
    </location>
</feature>
<protein>
    <submittedName>
        <fullName evidence="7">APC family permease</fullName>
    </submittedName>
</protein>
<evidence type="ECO:0000313" key="7">
    <source>
        <dbReference type="EMBL" id="MFD1432761.1"/>
    </source>
</evidence>
<dbReference type="Gene3D" id="1.20.1740.10">
    <property type="entry name" value="Amino acid/polyamine transporter I"/>
    <property type="match status" value="1"/>
</dbReference>
<feature type="transmembrane region" description="Helical" evidence="6">
    <location>
        <begin position="129"/>
        <end position="148"/>
    </location>
</feature>
<keyword evidence="8" id="KW-1185">Reference proteome</keyword>
<evidence type="ECO:0000313" key="8">
    <source>
        <dbReference type="Proteomes" id="UP001597192"/>
    </source>
</evidence>
<feature type="transmembrane region" description="Helical" evidence="6">
    <location>
        <begin position="405"/>
        <end position="424"/>
    </location>
</feature>
<dbReference type="PANTHER" id="PTHR42770">
    <property type="entry name" value="AMINO ACID TRANSPORTER-RELATED"/>
    <property type="match status" value="1"/>
</dbReference>
<sequence>MQRAAKRHATGRTLSFGSVLLLGINGIIGSGIFLLPGTLYQQSGKWSVLALIAAGLVTTMIALCYAAMASKIDDDGGAWVYADRAFGRFLGFQTGWFGWFLGVITIAAEITAFLTTLGGLVPAVKTRPVYLAVALGILALLAILNLVGSSLLTFIDNLSSVLKIGIIVVFVGAAGFFISRHSFELPSAGSNGGGFSQSFAATFYMYTGFSFLPVAAKKMANPEKTLPRALLIVMAIVMVVYTLTDLATMAILGGALSGNALPVANAFAAVVGTWGKIVVLLGMLVSILGVAIAVSFDTPVEMASLATEKELLPAIFGRTNKSGTPIIAVLVTIGLAALLILSGSYLFLVNLIVLAAFLQYITTIFSWFKLRHDPTLPAGMKMPGGMLFPIIGLLVILYLMTSLAWTTWLIAVGMAAVGTIVYATDDRRNKPKKKIAG</sequence>
<keyword evidence="2" id="KW-1003">Cell membrane</keyword>
<feature type="transmembrane region" description="Helical" evidence="6">
    <location>
        <begin position="323"/>
        <end position="341"/>
    </location>
</feature>
<evidence type="ECO:0000256" key="2">
    <source>
        <dbReference type="ARBA" id="ARBA00022475"/>
    </source>
</evidence>
<dbReference type="PANTHER" id="PTHR42770:SF18">
    <property type="entry name" value="ARGININE_AGMATINE ANTIPORTER"/>
    <property type="match status" value="1"/>
</dbReference>
<feature type="transmembrane region" description="Helical" evidence="6">
    <location>
        <begin position="89"/>
        <end position="117"/>
    </location>
</feature>
<comment type="subcellular location">
    <subcellularLocation>
        <location evidence="1">Cell membrane</location>
        <topology evidence="1">Multi-pass membrane protein</topology>
    </subcellularLocation>
</comment>
<keyword evidence="3 6" id="KW-0812">Transmembrane</keyword>
<dbReference type="Pfam" id="PF13520">
    <property type="entry name" value="AA_permease_2"/>
    <property type="match status" value="1"/>
</dbReference>
<name>A0ABW4CSU9_9LACO</name>
<comment type="caution">
    <text evidence="7">The sequence shown here is derived from an EMBL/GenBank/DDBJ whole genome shotgun (WGS) entry which is preliminary data.</text>
</comment>
<dbReference type="Proteomes" id="UP001597192">
    <property type="component" value="Unassembled WGS sequence"/>
</dbReference>
<gene>
    <name evidence="7" type="ORF">ACFQ47_08770</name>
</gene>
<keyword evidence="5 6" id="KW-0472">Membrane</keyword>
<evidence type="ECO:0000256" key="1">
    <source>
        <dbReference type="ARBA" id="ARBA00004651"/>
    </source>
</evidence>
<evidence type="ECO:0000256" key="4">
    <source>
        <dbReference type="ARBA" id="ARBA00022989"/>
    </source>
</evidence>
<dbReference type="RefSeq" id="WP_125695869.1">
    <property type="nucleotide sequence ID" value="NZ_JBHTOG010000044.1"/>
</dbReference>
<feature type="transmembrane region" description="Helical" evidence="6">
    <location>
        <begin position="277"/>
        <end position="296"/>
    </location>
</feature>
<evidence type="ECO:0000256" key="6">
    <source>
        <dbReference type="SAM" id="Phobius"/>
    </source>
</evidence>
<feature type="transmembrane region" description="Helical" evidence="6">
    <location>
        <begin position="380"/>
        <end position="399"/>
    </location>
</feature>
<feature type="transmembrane region" description="Helical" evidence="6">
    <location>
        <begin position="228"/>
        <end position="257"/>
    </location>
</feature>
<dbReference type="EMBL" id="JBHTOG010000044">
    <property type="protein sequence ID" value="MFD1432761.1"/>
    <property type="molecule type" value="Genomic_DNA"/>
</dbReference>
<keyword evidence="4 6" id="KW-1133">Transmembrane helix</keyword>
<feature type="transmembrane region" description="Helical" evidence="6">
    <location>
        <begin position="198"/>
        <end position="216"/>
    </location>
</feature>
<dbReference type="InterPro" id="IPR050367">
    <property type="entry name" value="APC_superfamily"/>
</dbReference>
<organism evidence="7 8">
    <name type="scientific">Lacticaseibacillus yichunensis</name>
    <dbReference type="NCBI Taxonomy" id="2486015"/>
    <lineage>
        <taxon>Bacteria</taxon>
        <taxon>Bacillati</taxon>
        <taxon>Bacillota</taxon>
        <taxon>Bacilli</taxon>
        <taxon>Lactobacillales</taxon>
        <taxon>Lactobacillaceae</taxon>
        <taxon>Lacticaseibacillus</taxon>
    </lineage>
</organism>
<dbReference type="InterPro" id="IPR002293">
    <property type="entry name" value="AA/rel_permease1"/>
</dbReference>
<evidence type="ECO:0000256" key="3">
    <source>
        <dbReference type="ARBA" id="ARBA00022692"/>
    </source>
</evidence>